<gene>
    <name evidence="1" type="ORF">CWB99_03145</name>
</gene>
<dbReference type="AlphaFoldDB" id="A0A5S3WTK2"/>
<proteinExistence type="predicted"/>
<accession>A0A5S3WTK2</accession>
<organism evidence="1 2">
    <name type="scientific">Pseudoalteromonas rubra</name>
    <dbReference type="NCBI Taxonomy" id="43658"/>
    <lineage>
        <taxon>Bacteria</taxon>
        <taxon>Pseudomonadati</taxon>
        <taxon>Pseudomonadota</taxon>
        <taxon>Gammaproteobacteria</taxon>
        <taxon>Alteromonadales</taxon>
        <taxon>Pseudoalteromonadaceae</taxon>
        <taxon>Pseudoalteromonas</taxon>
    </lineage>
</organism>
<name>A0A5S3WTK2_9GAMM</name>
<sequence length="72" mass="8091">MKQRVKQSGLFILMLCLGLSLGVALKHAYTKLSFHTEEVTQGSTVLHLAQPEPHQTPHFNFRIGFSSNLRLS</sequence>
<dbReference type="Proteomes" id="UP000310249">
    <property type="component" value="Unassembled WGS sequence"/>
</dbReference>
<evidence type="ECO:0000313" key="2">
    <source>
        <dbReference type="Proteomes" id="UP000310249"/>
    </source>
</evidence>
<comment type="caution">
    <text evidence="1">The sequence shown here is derived from an EMBL/GenBank/DDBJ whole genome shotgun (WGS) entry which is preliminary data.</text>
</comment>
<dbReference type="OrthoDB" id="6314580at2"/>
<reference evidence="2" key="2">
    <citation type="submission" date="2019-06" db="EMBL/GenBank/DDBJ databases">
        <title>Co-occurence of chitin degradation, pigmentation and bioactivity in marine Pseudoalteromonas.</title>
        <authorList>
            <person name="Sonnenschein E.C."/>
            <person name="Bech P.K."/>
        </authorList>
    </citation>
    <scope>NUCLEOTIDE SEQUENCE [LARGE SCALE GENOMIC DNA]</scope>
    <source>
        <strain evidence="2">S2676</strain>
    </source>
</reference>
<dbReference type="RefSeq" id="WP_138552500.1">
    <property type="nucleotide sequence ID" value="NZ_PNCH01000038.1"/>
</dbReference>
<dbReference type="EMBL" id="PNCI01000007">
    <property type="protein sequence ID" value="TMP31971.1"/>
    <property type="molecule type" value="Genomic_DNA"/>
</dbReference>
<evidence type="ECO:0000313" key="1">
    <source>
        <dbReference type="EMBL" id="TMP31971.1"/>
    </source>
</evidence>
<protein>
    <submittedName>
        <fullName evidence="1">Uncharacterized protein</fullName>
    </submittedName>
</protein>
<reference evidence="1 2" key="1">
    <citation type="submission" date="2018-01" db="EMBL/GenBank/DDBJ databases">
        <authorList>
            <person name="Paulsen S."/>
            <person name="Gram L.K."/>
        </authorList>
    </citation>
    <scope>NUCLEOTIDE SEQUENCE [LARGE SCALE GENOMIC DNA]</scope>
    <source>
        <strain evidence="1 2">S2676</strain>
    </source>
</reference>